<reference evidence="1 2" key="1">
    <citation type="submission" date="2016-11" db="EMBL/GenBank/DDBJ databases">
        <authorList>
            <person name="Jaros S."/>
            <person name="Januszkiewicz K."/>
            <person name="Wedrychowicz H."/>
        </authorList>
    </citation>
    <scope>NUCLEOTIDE SEQUENCE [LARGE SCALE GENOMIC DNA]</scope>
    <source>
        <strain evidence="1 2">DSM 24787</strain>
    </source>
</reference>
<dbReference type="Proteomes" id="UP000185003">
    <property type="component" value="Unassembled WGS sequence"/>
</dbReference>
<sequence length="75" mass="8760">MMTSFKVTVDREEFEVRSELRNNIAVFIAHVRGEDITFALDRQYDLRPYQYTGKVPPQLLTKIADAILNLEELDD</sequence>
<evidence type="ECO:0000313" key="1">
    <source>
        <dbReference type="EMBL" id="SIO53353.1"/>
    </source>
</evidence>
<dbReference type="RefSeq" id="WP_143197594.1">
    <property type="nucleotide sequence ID" value="NZ_FSRA01000002.1"/>
</dbReference>
<accession>A0A1N6KA65</accession>
<dbReference type="EMBL" id="FSRA01000002">
    <property type="protein sequence ID" value="SIO53353.1"/>
    <property type="molecule type" value="Genomic_DNA"/>
</dbReference>
<name>A0A1N6KA65_9BACT</name>
<gene>
    <name evidence="1" type="ORF">SAMN04488055_5397</name>
</gene>
<keyword evidence="2" id="KW-1185">Reference proteome</keyword>
<dbReference type="STRING" id="536979.SAMN04488055_5397"/>
<proteinExistence type="predicted"/>
<organism evidence="1 2">
    <name type="scientific">Chitinophaga niabensis</name>
    <dbReference type="NCBI Taxonomy" id="536979"/>
    <lineage>
        <taxon>Bacteria</taxon>
        <taxon>Pseudomonadati</taxon>
        <taxon>Bacteroidota</taxon>
        <taxon>Chitinophagia</taxon>
        <taxon>Chitinophagales</taxon>
        <taxon>Chitinophagaceae</taxon>
        <taxon>Chitinophaga</taxon>
    </lineage>
</organism>
<evidence type="ECO:0000313" key="2">
    <source>
        <dbReference type="Proteomes" id="UP000185003"/>
    </source>
</evidence>
<dbReference type="AlphaFoldDB" id="A0A1N6KA65"/>
<protein>
    <submittedName>
        <fullName evidence="1">Uncharacterized protein</fullName>
    </submittedName>
</protein>